<proteinExistence type="predicted"/>
<feature type="compositionally biased region" description="Low complexity" evidence="1">
    <location>
        <begin position="60"/>
        <end position="108"/>
    </location>
</feature>
<name>A0ABD3N439_9STRA</name>
<feature type="region of interest" description="Disordered" evidence="1">
    <location>
        <begin position="322"/>
        <end position="356"/>
    </location>
</feature>
<evidence type="ECO:0000313" key="3">
    <source>
        <dbReference type="Proteomes" id="UP001530315"/>
    </source>
</evidence>
<feature type="compositionally biased region" description="Acidic residues" evidence="1">
    <location>
        <begin position="327"/>
        <end position="337"/>
    </location>
</feature>
<evidence type="ECO:0000256" key="1">
    <source>
        <dbReference type="SAM" id="MobiDB-lite"/>
    </source>
</evidence>
<feature type="region of interest" description="Disordered" evidence="1">
    <location>
        <begin position="57"/>
        <end position="109"/>
    </location>
</feature>
<feature type="compositionally biased region" description="Basic and acidic residues" evidence="1">
    <location>
        <begin position="528"/>
        <end position="541"/>
    </location>
</feature>
<keyword evidence="3" id="KW-1185">Reference proteome</keyword>
<feature type="region of interest" description="Disordered" evidence="1">
    <location>
        <begin position="413"/>
        <end position="437"/>
    </location>
</feature>
<dbReference type="EMBL" id="JALLAZ020001618">
    <property type="protein sequence ID" value="KAL3770883.1"/>
    <property type="molecule type" value="Genomic_DNA"/>
</dbReference>
<accession>A0ABD3N439</accession>
<feature type="compositionally biased region" description="Acidic residues" evidence="1">
    <location>
        <begin position="415"/>
        <end position="437"/>
    </location>
</feature>
<sequence>MATAPPRKALSTALLRRRHCHHAPPPPHHHHHHRRVCLPVESPPASFLLPRVVVPRGRASSSSSSSMMGFATKTTTTTTTTSRPRAPRSRAYSSSPPSSSPASSASSRRSLRKLIRPFLRACHPDAASATTGNDVVVVDVDATTTTTSSSSGGGGGGRQLGRRTALARETNLRAVQTINGLVDVVEGLASRCRRPGGGRADVDGPLPELGARYEIAFALPPRGAAIFEPTRKRGGGRRRGGDDDGGGVGVGVSSTLRSVVLSFPEGLRRDVRRSALDVATSTAEEERTRRTADDAAERLMEHASSEFVRLLTVAGMEVPADYRGRYDDDEDDDDDYDDYRRGGRSGRQRGEGGGGRWTLSDHFLHELGIDPETGTTTRLGLYDASTAQGRERREEFVSRICAGVRIRREARGWNDGDDAREDGDDGDPEDDVSLSDDVPEGLDVVAQLVAVRRLSILLYNNFDKLKMEKMGRMWERLVIVLVPPRRGSGPQRDVGALSSAFRRREDGPPAVHIGRKLTKWERRKRRREKLEPASRGRMRHDANTYRERKRGKEGGLGETFAAVGADADEAKGLGRRQTTPSTGVESSGFKFSYGTRSDQVVGHVIAYVPIDFRDGELVRQLQTHVHDYFDNCCGHVGFLKYGADGVIRADVGDAGGGGDGDGADRDGDAYDDGGVDGEGQGMGMRH</sequence>
<dbReference type="AlphaFoldDB" id="A0ABD3N439"/>
<reference evidence="2 3" key="1">
    <citation type="submission" date="2024-10" db="EMBL/GenBank/DDBJ databases">
        <title>Updated reference genomes for cyclostephanoid diatoms.</title>
        <authorList>
            <person name="Roberts W.R."/>
            <person name="Alverson A.J."/>
        </authorList>
    </citation>
    <scope>NUCLEOTIDE SEQUENCE [LARGE SCALE GENOMIC DNA]</scope>
    <source>
        <strain evidence="2 3">AJA276-08</strain>
    </source>
</reference>
<feature type="compositionally biased region" description="Gly residues" evidence="1">
    <location>
        <begin position="676"/>
        <end position="686"/>
    </location>
</feature>
<gene>
    <name evidence="2" type="ORF">ACHAW5_003971</name>
</gene>
<feature type="region of interest" description="Disordered" evidence="1">
    <location>
        <begin position="522"/>
        <end position="541"/>
    </location>
</feature>
<evidence type="ECO:0000313" key="2">
    <source>
        <dbReference type="EMBL" id="KAL3770883.1"/>
    </source>
</evidence>
<dbReference type="Proteomes" id="UP001530315">
    <property type="component" value="Unassembled WGS sequence"/>
</dbReference>
<organism evidence="2 3">
    <name type="scientific">Stephanodiscus triporus</name>
    <dbReference type="NCBI Taxonomy" id="2934178"/>
    <lineage>
        <taxon>Eukaryota</taxon>
        <taxon>Sar</taxon>
        <taxon>Stramenopiles</taxon>
        <taxon>Ochrophyta</taxon>
        <taxon>Bacillariophyta</taxon>
        <taxon>Coscinodiscophyceae</taxon>
        <taxon>Thalassiosirophycidae</taxon>
        <taxon>Stephanodiscales</taxon>
        <taxon>Stephanodiscaceae</taxon>
        <taxon>Stephanodiscus</taxon>
    </lineage>
</organism>
<evidence type="ECO:0008006" key="4">
    <source>
        <dbReference type="Google" id="ProtNLM"/>
    </source>
</evidence>
<comment type="caution">
    <text evidence="2">The sequence shown here is derived from an EMBL/GenBank/DDBJ whole genome shotgun (WGS) entry which is preliminary data.</text>
</comment>
<feature type="region of interest" description="Disordered" evidence="1">
    <location>
        <begin position="227"/>
        <end position="250"/>
    </location>
</feature>
<feature type="region of interest" description="Disordered" evidence="1">
    <location>
        <begin position="568"/>
        <end position="588"/>
    </location>
</feature>
<protein>
    <recommendedName>
        <fullName evidence="4">DUF4460 domain-containing protein</fullName>
    </recommendedName>
</protein>
<feature type="compositionally biased region" description="Polar residues" evidence="1">
    <location>
        <begin position="576"/>
        <end position="585"/>
    </location>
</feature>
<feature type="region of interest" description="Disordered" evidence="1">
    <location>
        <begin position="657"/>
        <end position="686"/>
    </location>
</feature>